<accession>A0A834XGG6</accession>
<comment type="caution">
    <text evidence="1">The sequence shown here is derived from an EMBL/GenBank/DDBJ whole genome shotgun (WGS) entry which is preliminary data.</text>
</comment>
<gene>
    <name evidence="1" type="ORF">G2W53_000885</name>
</gene>
<dbReference type="AlphaFoldDB" id="A0A834XGG6"/>
<evidence type="ECO:0000313" key="1">
    <source>
        <dbReference type="EMBL" id="KAF7843980.1"/>
    </source>
</evidence>
<dbReference type="Proteomes" id="UP000634136">
    <property type="component" value="Unassembled WGS sequence"/>
</dbReference>
<dbReference type="OrthoDB" id="1303447at2759"/>
<evidence type="ECO:0000313" key="2">
    <source>
        <dbReference type="Proteomes" id="UP000634136"/>
    </source>
</evidence>
<name>A0A834XGG6_9FABA</name>
<dbReference type="PANTHER" id="PTHR31973">
    <property type="entry name" value="POLYPROTEIN, PUTATIVE-RELATED"/>
    <property type="match status" value="1"/>
</dbReference>
<sequence>MWMITRYNANHTCASTSISNDHAKLDSDMIVGMVGNLIANEADIPISLVVEEGTTLHSVVQEGMEGEAKGHSRVYGSWEASYDKLRGGWGCSTIAMPRTIVPFQTIDMQGDDSAVQFQRLFEEFKPCIDAWWHLKPMLQVDGAFLGRLKLHGPGSCGGSKRTLLELVVAQINAGHMFCEELQKSISKKLQTATTYEIKLENFEKGEFEFQQLHFPCIHALAAYEDITHDFGIYVDPIYRLDNMLVAYSQQFHPIRGEAYWPYIPGRIMKPNLVALRPPGRPQSSRICNETDWKELGNKPKCSLCSSEEHTKKKFSRQPMRP</sequence>
<reference evidence="1" key="1">
    <citation type="submission" date="2020-09" db="EMBL/GenBank/DDBJ databases">
        <title>Genome-Enabled Discovery of Anthraquinone Biosynthesis in Senna tora.</title>
        <authorList>
            <person name="Kang S.-H."/>
            <person name="Pandey R.P."/>
            <person name="Lee C.-M."/>
            <person name="Sim J.-S."/>
            <person name="Jeong J.-T."/>
            <person name="Choi B.-S."/>
            <person name="Jung M."/>
            <person name="Ginzburg D."/>
            <person name="Zhao K."/>
            <person name="Won S.Y."/>
            <person name="Oh T.-J."/>
            <person name="Yu Y."/>
            <person name="Kim N.-H."/>
            <person name="Lee O.R."/>
            <person name="Lee T.-H."/>
            <person name="Bashyal P."/>
            <person name="Kim T.-S."/>
            <person name="Lee W.-H."/>
            <person name="Kawkins C."/>
            <person name="Kim C.-K."/>
            <person name="Kim J.S."/>
            <person name="Ahn B.O."/>
            <person name="Rhee S.Y."/>
            <person name="Sohng J.K."/>
        </authorList>
    </citation>
    <scope>NUCLEOTIDE SEQUENCE</scope>
    <source>
        <tissue evidence="1">Leaf</tissue>
    </source>
</reference>
<protein>
    <submittedName>
        <fullName evidence="1">Uncharacterized protein</fullName>
    </submittedName>
</protein>
<dbReference type="PANTHER" id="PTHR31973:SF195">
    <property type="entry name" value="MUDR FAMILY TRANSPOSASE"/>
    <property type="match status" value="1"/>
</dbReference>
<proteinExistence type="predicted"/>
<organism evidence="1 2">
    <name type="scientific">Senna tora</name>
    <dbReference type="NCBI Taxonomy" id="362788"/>
    <lineage>
        <taxon>Eukaryota</taxon>
        <taxon>Viridiplantae</taxon>
        <taxon>Streptophyta</taxon>
        <taxon>Embryophyta</taxon>
        <taxon>Tracheophyta</taxon>
        <taxon>Spermatophyta</taxon>
        <taxon>Magnoliopsida</taxon>
        <taxon>eudicotyledons</taxon>
        <taxon>Gunneridae</taxon>
        <taxon>Pentapetalae</taxon>
        <taxon>rosids</taxon>
        <taxon>fabids</taxon>
        <taxon>Fabales</taxon>
        <taxon>Fabaceae</taxon>
        <taxon>Caesalpinioideae</taxon>
        <taxon>Cassia clade</taxon>
        <taxon>Senna</taxon>
    </lineage>
</organism>
<dbReference type="EMBL" id="JAAIUW010000001">
    <property type="protein sequence ID" value="KAF7843980.1"/>
    <property type="molecule type" value="Genomic_DNA"/>
</dbReference>
<keyword evidence="2" id="KW-1185">Reference proteome</keyword>